<feature type="chain" id="PRO_5045611101" evidence="6">
    <location>
        <begin position="33"/>
        <end position="540"/>
    </location>
</feature>
<dbReference type="PROSITE" id="PS51272">
    <property type="entry name" value="SLH"/>
    <property type="match status" value="3"/>
</dbReference>
<dbReference type="Gene3D" id="3.20.20.80">
    <property type="entry name" value="Glycosidases"/>
    <property type="match status" value="1"/>
</dbReference>
<dbReference type="InterPro" id="IPR001223">
    <property type="entry name" value="Glyco_hydro18_cat"/>
</dbReference>
<keyword evidence="10" id="KW-1185">Reference proteome</keyword>
<dbReference type="PROSITE" id="PS01095">
    <property type="entry name" value="GH18_1"/>
    <property type="match status" value="1"/>
</dbReference>
<feature type="domain" description="SLH" evidence="7">
    <location>
        <begin position="356"/>
        <end position="419"/>
    </location>
</feature>
<dbReference type="RefSeq" id="WP_354471378.1">
    <property type="nucleotide sequence ID" value="NZ_JBEPSB010000004.1"/>
</dbReference>
<keyword evidence="2 4" id="KW-0378">Hydrolase</keyword>
<comment type="caution">
    <text evidence="9">The sequence shown here is derived from an EMBL/GenBank/DDBJ whole genome shotgun (WGS) entry which is preliminary data.</text>
</comment>
<dbReference type="PROSITE" id="PS51910">
    <property type="entry name" value="GH18_2"/>
    <property type="match status" value="1"/>
</dbReference>
<dbReference type="Gene3D" id="3.10.50.10">
    <property type="match status" value="1"/>
</dbReference>
<evidence type="ECO:0000313" key="9">
    <source>
        <dbReference type="EMBL" id="MET4560296.1"/>
    </source>
</evidence>
<evidence type="ECO:0000256" key="3">
    <source>
        <dbReference type="ARBA" id="ARBA00023295"/>
    </source>
</evidence>
<dbReference type="InterPro" id="IPR017853">
    <property type="entry name" value="GH"/>
</dbReference>
<name>A0ABV2PH72_9BACI</name>
<evidence type="ECO:0000256" key="6">
    <source>
        <dbReference type="SAM" id="SignalP"/>
    </source>
</evidence>
<reference evidence="9 10" key="1">
    <citation type="submission" date="2024-06" db="EMBL/GenBank/DDBJ databases">
        <title>Sorghum-associated microbial communities from plants grown in Nebraska, USA.</title>
        <authorList>
            <person name="Schachtman D."/>
        </authorList>
    </citation>
    <scope>NUCLEOTIDE SEQUENCE [LARGE SCALE GENOMIC DNA]</scope>
    <source>
        <strain evidence="9 10">736</strain>
    </source>
</reference>
<dbReference type="InterPro" id="IPR001579">
    <property type="entry name" value="Glyco_hydro_18_chit_AS"/>
</dbReference>
<dbReference type="SUPFAM" id="SSF51445">
    <property type="entry name" value="(Trans)glycosidases"/>
    <property type="match status" value="1"/>
</dbReference>
<proteinExistence type="inferred from homology"/>
<evidence type="ECO:0000313" key="10">
    <source>
        <dbReference type="Proteomes" id="UP001549363"/>
    </source>
</evidence>
<comment type="similarity">
    <text evidence="5">Belongs to the glycosyl hydrolase 18 family.</text>
</comment>
<dbReference type="InterPro" id="IPR011583">
    <property type="entry name" value="Chitinase_II/V-like_cat"/>
</dbReference>
<organism evidence="9 10">
    <name type="scientific">Lysinibacillus parviboronicapiens</name>
    <dbReference type="NCBI Taxonomy" id="436516"/>
    <lineage>
        <taxon>Bacteria</taxon>
        <taxon>Bacillati</taxon>
        <taxon>Bacillota</taxon>
        <taxon>Bacilli</taxon>
        <taxon>Bacillales</taxon>
        <taxon>Bacillaceae</taxon>
        <taxon>Lysinibacillus</taxon>
    </lineage>
</organism>
<evidence type="ECO:0000256" key="4">
    <source>
        <dbReference type="RuleBase" id="RU000489"/>
    </source>
</evidence>
<dbReference type="SMART" id="SM00636">
    <property type="entry name" value="Glyco_18"/>
    <property type="match status" value="1"/>
</dbReference>
<sequence length="540" mass="60867">MNRNSMNNKLKKYLLIPALLTSLLASPFSADASVNDIHMSYLYGGTSSSYLENIDMTLGALNTATPGFYELNADGSLKSSIDKNLIAELHKRKLKVVPYITNNWDRNLAQMAMKNREVLSTQLVDSVVKNNLDGIDIDIENLNYTDKEVFTDFIRLLHEKMPNDKTISIAVAANPHGWTVGWHGSYDYLKLSEYSDYLMLMAYDESWNGGPVGPVASLSFVENSIISLLNQGVDSKKVVLGLPFYGRIWNDDEELGGYGVANKSVKSIVNNHNGTLYFDDTSKSAYAKFTVRENDLPTYIGGKKLSTGNYTIWYENDLSLKYKLRLVEKYNLRGTGSWDLTQADNGIWKFYMSWANGQHNFIDAENHWAENDIMSLYRKGWISGKNDYIFDPNGDLTRAQAVTILTNAIGLKDKNETVPNYFTDVPTDHWAKQAIELAHKYNIVNGPQPNVFEPNSRITRAQLSAILSRILDYPLGNTNDLPFYDVQKGHWAYSEILKLSSHGIINGKEDGGFYPNDFVKRAQMAAMVNRASGDLEKYSK</sequence>
<evidence type="ECO:0000259" key="7">
    <source>
        <dbReference type="PROSITE" id="PS51272"/>
    </source>
</evidence>
<feature type="signal peptide" evidence="6">
    <location>
        <begin position="1"/>
        <end position="32"/>
    </location>
</feature>
<keyword evidence="1 6" id="KW-0732">Signal</keyword>
<dbReference type="EMBL" id="JBEPSB010000004">
    <property type="protein sequence ID" value="MET4560296.1"/>
    <property type="molecule type" value="Genomic_DNA"/>
</dbReference>
<evidence type="ECO:0000256" key="2">
    <source>
        <dbReference type="ARBA" id="ARBA00022801"/>
    </source>
</evidence>
<dbReference type="Pfam" id="PF00704">
    <property type="entry name" value="Glyco_hydro_18"/>
    <property type="match status" value="1"/>
</dbReference>
<feature type="domain" description="SLH" evidence="7">
    <location>
        <begin position="479"/>
        <end position="540"/>
    </location>
</feature>
<dbReference type="PANTHER" id="PTHR46066">
    <property type="entry name" value="CHITINASE DOMAIN-CONTAINING PROTEIN 1 FAMILY MEMBER"/>
    <property type="match status" value="1"/>
</dbReference>
<evidence type="ECO:0000256" key="1">
    <source>
        <dbReference type="ARBA" id="ARBA00022729"/>
    </source>
</evidence>
<accession>A0ABV2PH72</accession>
<dbReference type="Proteomes" id="UP001549363">
    <property type="component" value="Unassembled WGS sequence"/>
</dbReference>
<dbReference type="PANTHER" id="PTHR46066:SF2">
    <property type="entry name" value="CHITINASE DOMAIN-CONTAINING PROTEIN 1"/>
    <property type="match status" value="1"/>
</dbReference>
<evidence type="ECO:0000259" key="8">
    <source>
        <dbReference type="PROSITE" id="PS51910"/>
    </source>
</evidence>
<protein>
    <submittedName>
        <fullName evidence="9">Spore germination protein YaaH</fullName>
    </submittedName>
</protein>
<evidence type="ECO:0000256" key="5">
    <source>
        <dbReference type="RuleBase" id="RU004453"/>
    </source>
</evidence>
<dbReference type="Pfam" id="PF00395">
    <property type="entry name" value="SLH"/>
    <property type="match status" value="3"/>
</dbReference>
<keyword evidence="3 4" id="KW-0326">Glycosidase</keyword>
<feature type="domain" description="SLH" evidence="7">
    <location>
        <begin position="420"/>
        <end position="478"/>
    </location>
</feature>
<gene>
    <name evidence="9" type="ORF">ABIA69_001440</name>
</gene>
<feature type="domain" description="GH18" evidence="8">
    <location>
        <begin position="37"/>
        <end position="361"/>
    </location>
</feature>
<dbReference type="InterPro" id="IPR001119">
    <property type="entry name" value="SLH_dom"/>
</dbReference>
<dbReference type="InterPro" id="IPR029070">
    <property type="entry name" value="Chitinase_insertion_sf"/>
</dbReference>